<feature type="transmembrane region" description="Helical" evidence="1">
    <location>
        <begin position="42"/>
        <end position="63"/>
    </location>
</feature>
<accession>A0A7J7Z4R1</accession>
<name>A0A7J7Z4R1_MYOMY</name>
<dbReference type="EMBL" id="JABWUV010000003">
    <property type="protein sequence ID" value="KAF6369202.1"/>
    <property type="molecule type" value="Genomic_DNA"/>
</dbReference>
<reference evidence="2 3" key="1">
    <citation type="journal article" date="2020" name="Nature">
        <title>Six reference-quality genomes reveal evolution of bat adaptations.</title>
        <authorList>
            <person name="Jebb D."/>
            <person name="Huang Z."/>
            <person name="Pippel M."/>
            <person name="Hughes G.M."/>
            <person name="Lavrichenko K."/>
            <person name="Devanna P."/>
            <person name="Winkler S."/>
            <person name="Jermiin L.S."/>
            <person name="Skirmuntt E.C."/>
            <person name="Katzourakis A."/>
            <person name="Burkitt-Gray L."/>
            <person name="Ray D.A."/>
            <person name="Sullivan K.A.M."/>
            <person name="Roscito J.G."/>
            <person name="Kirilenko B.M."/>
            <person name="Davalos L.M."/>
            <person name="Corthals A.P."/>
            <person name="Power M.L."/>
            <person name="Jones G."/>
            <person name="Ransome R.D."/>
            <person name="Dechmann D.K.N."/>
            <person name="Locatelli A.G."/>
            <person name="Puechmaille S.J."/>
            <person name="Fedrigo O."/>
            <person name="Jarvis E.D."/>
            <person name="Hiller M."/>
            <person name="Vernes S.C."/>
            <person name="Myers E.W."/>
            <person name="Teeling E.C."/>
        </authorList>
    </citation>
    <scope>NUCLEOTIDE SEQUENCE [LARGE SCALE GENOMIC DNA]</scope>
    <source>
        <strain evidence="2">MMyoMyo1</strain>
        <tissue evidence="2">Flight muscle</tissue>
    </source>
</reference>
<protein>
    <submittedName>
        <fullName evidence="2">Uncharacterized protein</fullName>
    </submittedName>
</protein>
<dbReference type="AlphaFoldDB" id="A0A7J7Z4R1"/>
<gene>
    <name evidence="2" type="ORF">mMyoMyo1_010584</name>
</gene>
<feature type="transmembrane region" description="Helical" evidence="1">
    <location>
        <begin position="75"/>
        <end position="92"/>
    </location>
</feature>
<evidence type="ECO:0000313" key="3">
    <source>
        <dbReference type="Proteomes" id="UP000527355"/>
    </source>
</evidence>
<dbReference type="Proteomes" id="UP000527355">
    <property type="component" value="Unassembled WGS sequence"/>
</dbReference>
<keyword evidence="1" id="KW-1133">Transmembrane helix</keyword>
<feature type="transmembrane region" description="Helical" evidence="1">
    <location>
        <begin position="12"/>
        <end position="30"/>
    </location>
</feature>
<keyword evidence="3" id="KW-1185">Reference proteome</keyword>
<keyword evidence="1" id="KW-0472">Membrane</keyword>
<comment type="caution">
    <text evidence="2">The sequence shown here is derived from an EMBL/GenBank/DDBJ whole genome shotgun (WGS) entry which is preliminary data.</text>
</comment>
<proteinExistence type="predicted"/>
<keyword evidence="1" id="KW-0812">Transmembrane</keyword>
<evidence type="ECO:0000256" key="1">
    <source>
        <dbReference type="SAM" id="Phobius"/>
    </source>
</evidence>
<feature type="transmembrane region" description="Helical" evidence="1">
    <location>
        <begin position="124"/>
        <end position="146"/>
    </location>
</feature>
<sequence>MMLILPIHEHCMFFHLFISPSIHFFNMLWFSECKSFTSLVKIIPKYLHLFVAMVNGIVCLVSLSKNLILMYKNAIDFWMLILYYATLPNSFLKSSRFLVKSLGFSMDNIMLSVNNDSFTSSFPIWMPFISSYLITVASTSNIILLIKG</sequence>
<evidence type="ECO:0000313" key="2">
    <source>
        <dbReference type="EMBL" id="KAF6369202.1"/>
    </source>
</evidence>
<organism evidence="2 3">
    <name type="scientific">Myotis myotis</name>
    <name type="common">Greater mouse-eared bat</name>
    <name type="synonym">Vespertilio myotis</name>
    <dbReference type="NCBI Taxonomy" id="51298"/>
    <lineage>
        <taxon>Eukaryota</taxon>
        <taxon>Metazoa</taxon>
        <taxon>Chordata</taxon>
        <taxon>Craniata</taxon>
        <taxon>Vertebrata</taxon>
        <taxon>Euteleostomi</taxon>
        <taxon>Mammalia</taxon>
        <taxon>Eutheria</taxon>
        <taxon>Laurasiatheria</taxon>
        <taxon>Chiroptera</taxon>
        <taxon>Yangochiroptera</taxon>
        <taxon>Vespertilionidae</taxon>
        <taxon>Myotis</taxon>
    </lineage>
</organism>